<evidence type="ECO:0000313" key="11">
    <source>
        <dbReference type="EMBL" id="RWS10879.1"/>
    </source>
</evidence>
<evidence type="ECO:0000256" key="1">
    <source>
        <dbReference type="ARBA" id="ARBA00004123"/>
    </source>
</evidence>
<dbReference type="Proteomes" id="UP000285301">
    <property type="component" value="Unassembled WGS sequence"/>
</dbReference>
<comment type="subcellular location">
    <subcellularLocation>
        <location evidence="1 8">Nucleus</location>
    </subcellularLocation>
</comment>
<evidence type="ECO:0000256" key="7">
    <source>
        <dbReference type="ARBA" id="ARBA00031257"/>
    </source>
</evidence>
<organism evidence="11 12">
    <name type="scientific">Dinothrombium tinctorium</name>
    <dbReference type="NCBI Taxonomy" id="1965070"/>
    <lineage>
        <taxon>Eukaryota</taxon>
        <taxon>Metazoa</taxon>
        <taxon>Ecdysozoa</taxon>
        <taxon>Arthropoda</taxon>
        <taxon>Chelicerata</taxon>
        <taxon>Arachnida</taxon>
        <taxon>Acari</taxon>
        <taxon>Acariformes</taxon>
        <taxon>Trombidiformes</taxon>
        <taxon>Prostigmata</taxon>
        <taxon>Anystina</taxon>
        <taxon>Parasitengona</taxon>
        <taxon>Trombidioidea</taxon>
        <taxon>Trombidiidae</taxon>
        <taxon>Dinothrombium</taxon>
    </lineage>
</organism>
<evidence type="ECO:0000313" key="12">
    <source>
        <dbReference type="Proteomes" id="UP000285301"/>
    </source>
</evidence>
<keyword evidence="12" id="KW-1185">Reference proteome</keyword>
<comment type="similarity">
    <text evidence="2 8">Belongs to the Mediator complex subunit 4 family.</text>
</comment>
<evidence type="ECO:0000256" key="3">
    <source>
        <dbReference type="ARBA" id="ARBA00020629"/>
    </source>
</evidence>
<protein>
    <recommendedName>
        <fullName evidence="3 8">Mediator of RNA polymerase II transcription subunit 4</fullName>
    </recommendedName>
    <alternativeName>
        <fullName evidence="7 8">Mediator complex subunit 4</fullName>
    </alternativeName>
</protein>
<sequence>MPNKCVRERLLSIVDDMEMISKELFESMLTPKPQRQQCGYILEHSEIANLLVLKDKELKKCLKEAKEQECIQQKMNEIRAEVQKQDEEIKQLQKHLKEAEHILATAIYQAKQKLSAIKKANEHQISSEELIRYSHKISASHAVAAPYNWEQGDPRRPYPTDIEMRMGFIGQMNDHNLASSIHQQQQQQQQQQNAYSSQQLEVQRPSSTASNSSNSSFAWQGDTKPNLGGIQGNMQHPSAIDVKTPSKENVEDVEVMSTDSSSSSSSDSQ</sequence>
<evidence type="ECO:0000256" key="9">
    <source>
        <dbReference type="SAM" id="Coils"/>
    </source>
</evidence>
<feature type="coiled-coil region" evidence="9">
    <location>
        <begin position="68"/>
        <end position="102"/>
    </location>
</feature>
<gene>
    <name evidence="8" type="primary">MED4</name>
    <name evidence="11" type="ORF">B4U79_13881</name>
</gene>
<comment type="subunit">
    <text evidence="8">Component of the Mediator complex.</text>
</comment>
<accession>A0A443R6I4</accession>
<keyword evidence="5 8" id="KW-0804">Transcription</keyword>
<evidence type="ECO:0000256" key="4">
    <source>
        <dbReference type="ARBA" id="ARBA00023015"/>
    </source>
</evidence>
<evidence type="ECO:0000256" key="6">
    <source>
        <dbReference type="ARBA" id="ARBA00023242"/>
    </source>
</evidence>
<keyword evidence="9" id="KW-0175">Coiled coil</keyword>
<dbReference type="PANTHER" id="PTHR13208">
    <property type="entry name" value="MEDIATOR OF RNA POLYMERASE II TRANSCRIPTION SUBUNIT 4"/>
    <property type="match status" value="1"/>
</dbReference>
<dbReference type="InterPro" id="IPR019258">
    <property type="entry name" value="Mediator_Med4"/>
</dbReference>
<reference evidence="11 12" key="1">
    <citation type="journal article" date="2018" name="Gigascience">
        <title>Genomes of trombidid mites reveal novel predicted allergens and laterally-transferred genes associated with secondary metabolism.</title>
        <authorList>
            <person name="Dong X."/>
            <person name="Chaisiri K."/>
            <person name="Xia D."/>
            <person name="Armstrong S.D."/>
            <person name="Fang Y."/>
            <person name="Donnelly M.J."/>
            <person name="Kadowaki T."/>
            <person name="McGarry J.W."/>
            <person name="Darby A.C."/>
            <person name="Makepeace B.L."/>
        </authorList>
    </citation>
    <scope>NUCLEOTIDE SEQUENCE [LARGE SCALE GENOMIC DNA]</scope>
    <source>
        <strain evidence="11">UoL-WK</strain>
    </source>
</reference>
<feature type="compositionally biased region" description="Low complexity" evidence="10">
    <location>
        <begin position="257"/>
        <end position="269"/>
    </location>
</feature>
<evidence type="ECO:0000256" key="8">
    <source>
        <dbReference type="RuleBase" id="RU364141"/>
    </source>
</evidence>
<dbReference type="OrthoDB" id="1929813at2759"/>
<dbReference type="GO" id="GO:0070847">
    <property type="term" value="C:core mediator complex"/>
    <property type="evidence" value="ECO:0007669"/>
    <property type="project" value="TreeGrafter"/>
</dbReference>
<feature type="compositionally biased region" description="Low complexity" evidence="10">
    <location>
        <begin position="183"/>
        <end position="192"/>
    </location>
</feature>
<dbReference type="GO" id="GO:0006357">
    <property type="term" value="P:regulation of transcription by RNA polymerase II"/>
    <property type="evidence" value="ECO:0007669"/>
    <property type="project" value="InterPro"/>
</dbReference>
<comment type="function">
    <text evidence="8">Component of the Mediator complex, a coactivator involved in the regulated transcription of nearly all RNA polymerase II-dependent genes. Mediator functions as a bridge to convey information from gene-specific regulatory proteins to the basal RNA polymerase II transcription machinery. Mediator is recruited to promoters by direct interactions with regulatory proteins and serves as a scaffold for the assembly of a functional preinitiation complex with RNA polymerase II and the general transcription factors.</text>
</comment>
<dbReference type="PANTHER" id="PTHR13208:SF2">
    <property type="entry name" value="MEDIATOR OF RNA POLYMERASE II TRANSCRIPTION SUBUNIT 4"/>
    <property type="match status" value="1"/>
</dbReference>
<dbReference type="STRING" id="1965070.A0A443R6I4"/>
<feature type="compositionally biased region" description="Polar residues" evidence="10">
    <location>
        <begin position="193"/>
        <end position="205"/>
    </location>
</feature>
<keyword evidence="8" id="KW-0010">Activator</keyword>
<feature type="compositionally biased region" description="Low complexity" evidence="10">
    <location>
        <begin position="206"/>
        <end position="216"/>
    </location>
</feature>
<dbReference type="AlphaFoldDB" id="A0A443R6I4"/>
<dbReference type="GO" id="GO:0016592">
    <property type="term" value="C:mediator complex"/>
    <property type="evidence" value="ECO:0007669"/>
    <property type="project" value="InterPro"/>
</dbReference>
<evidence type="ECO:0000256" key="5">
    <source>
        <dbReference type="ARBA" id="ARBA00023163"/>
    </source>
</evidence>
<dbReference type="EMBL" id="NCKU01001932">
    <property type="protein sequence ID" value="RWS10879.1"/>
    <property type="molecule type" value="Genomic_DNA"/>
</dbReference>
<proteinExistence type="inferred from homology"/>
<keyword evidence="4 8" id="KW-0805">Transcription regulation</keyword>
<comment type="caution">
    <text evidence="11">The sequence shown here is derived from an EMBL/GenBank/DDBJ whole genome shotgun (WGS) entry which is preliminary data.</text>
</comment>
<name>A0A443R6I4_9ACAR</name>
<evidence type="ECO:0000256" key="2">
    <source>
        <dbReference type="ARBA" id="ARBA00009626"/>
    </source>
</evidence>
<keyword evidence="6 8" id="KW-0539">Nucleus</keyword>
<dbReference type="Pfam" id="PF10018">
    <property type="entry name" value="Med4"/>
    <property type="match status" value="1"/>
</dbReference>
<dbReference type="GO" id="GO:0003712">
    <property type="term" value="F:transcription coregulator activity"/>
    <property type="evidence" value="ECO:0007669"/>
    <property type="project" value="InterPro"/>
</dbReference>
<feature type="region of interest" description="Disordered" evidence="10">
    <location>
        <begin position="179"/>
        <end position="269"/>
    </location>
</feature>
<evidence type="ECO:0000256" key="10">
    <source>
        <dbReference type="SAM" id="MobiDB-lite"/>
    </source>
</evidence>